<evidence type="ECO:0000256" key="7">
    <source>
        <dbReference type="ARBA" id="ARBA00023224"/>
    </source>
</evidence>
<organism evidence="13 14">
    <name type="scientific">Leptospira kobayashii</name>
    <dbReference type="NCBI Taxonomy" id="1917830"/>
    <lineage>
        <taxon>Bacteria</taxon>
        <taxon>Pseudomonadati</taxon>
        <taxon>Spirochaetota</taxon>
        <taxon>Spirochaetia</taxon>
        <taxon>Leptospirales</taxon>
        <taxon>Leptospiraceae</taxon>
        <taxon>Leptospira</taxon>
    </lineage>
</organism>
<reference evidence="13 14" key="1">
    <citation type="submission" date="2021-08" db="EMBL/GenBank/DDBJ databases">
        <title>Complete genome sequence of Leptospira kobayashii strain E30.</title>
        <authorList>
            <person name="Nakao R."/>
            <person name="Nakamura S."/>
            <person name="Masuzawa T."/>
            <person name="Koizumi N."/>
        </authorList>
    </citation>
    <scope>NUCLEOTIDE SEQUENCE [LARGE SCALE GENOMIC DNA]</scope>
    <source>
        <strain evidence="13 14">E30</strain>
    </source>
</reference>
<evidence type="ECO:0000256" key="6">
    <source>
        <dbReference type="ARBA" id="ARBA00023136"/>
    </source>
</evidence>
<evidence type="ECO:0000256" key="8">
    <source>
        <dbReference type="ARBA" id="ARBA00029447"/>
    </source>
</evidence>
<dbReference type="CDD" id="cd06225">
    <property type="entry name" value="HAMP"/>
    <property type="match status" value="1"/>
</dbReference>
<dbReference type="RefSeq" id="WP_109019627.1">
    <property type="nucleotide sequence ID" value="NZ_AP025028.1"/>
</dbReference>
<evidence type="ECO:0000256" key="1">
    <source>
        <dbReference type="ARBA" id="ARBA00004651"/>
    </source>
</evidence>
<feature type="transmembrane region" description="Helical" evidence="10">
    <location>
        <begin position="12"/>
        <end position="33"/>
    </location>
</feature>
<evidence type="ECO:0000313" key="14">
    <source>
        <dbReference type="Proteomes" id="UP000245263"/>
    </source>
</evidence>
<dbReference type="PANTHER" id="PTHR32089">
    <property type="entry name" value="METHYL-ACCEPTING CHEMOTAXIS PROTEIN MCPB"/>
    <property type="match status" value="1"/>
</dbReference>
<keyword evidence="7 9" id="KW-0807">Transducer</keyword>
<evidence type="ECO:0000256" key="3">
    <source>
        <dbReference type="ARBA" id="ARBA00022500"/>
    </source>
</evidence>
<dbReference type="Pfam" id="PF02743">
    <property type="entry name" value="dCache_1"/>
    <property type="match status" value="1"/>
</dbReference>
<dbReference type="SMART" id="SM00283">
    <property type="entry name" value="MA"/>
    <property type="match status" value="1"/>
</dbReference>
<dbReference type="Proteomes" id="UP000245263">
    <property type="component" value="Chromosome 1"/>
</dbReference>
<dbReference type="SUPFAM" id="SSF58104">
    <property type="entry name" value="Methyl-accepting chemotaxis protein (MCP) signaling domain"/>
    <property type="match status" value="1"/>
</dbReference>
<keyword evidence="14" id="KW-1185">Reference proteome</keyword>
<keyword evidence="4 10" id="KW-0812">Transmembrane</keyword>
<keyword evidence="6 10" id="KW-0472">Membrane</keyword>
<comment type="subcellular location">
    <subcellularLocation>
        <location evidence="1">Cell membrane</location>
        <topology evidence="1">Multi-pass membrane protein</topology>
    </subcellularLocation>
</comment>
<feature type="domain" description="HAMP" evidence="12">
    <location>
        <begin position="310"/>
        <end position="362"/>
    </location>
</feature>
<name>A0ABN6KE75_9LEPT</name>
<dbReference type="InterPro" id="IPR003660">
    <property type="entry name" value="HAMP_dom"/>
</dbReference>
<evidence type="ECO:0000256" key="5">
    <source>
        <dbReference type="ARBA" id="ARBA00022989"/>
    </source>
</evidence>
<dbReference type="PROSITE" id="PS50111">
    <property type="entry name" value="CHEMOTAXIS_TRANSDUC_2"/>
    <property type="match status" value="1"/>
</dbReference>
<evidence type="ECO:0000256" key="2">
    <source>
        <dbReference type="ARBA" id="ARBA00022475"/>
    </source>
</evidence>
<gene>
    <name evidence="13" type="ORF">LPTSP3_g15690</name>
</gene>
<evidence type="ECO:0000259" key="12">
    <source>
        <dbReference type="PROSITE" id="PS50885"/>
    </source>
</evidence>
<dbReference type="PANTHER" id="PTHR32089:SF112">
    <property type="entry name" value="LYSOZYME-LIKE PROTEIN-RELATED"/>
    <property type="match status" value="1"/>
</dbReference>
<comment type="similarity">
    <text evidence="8">Belongs to the methyl-accepting chemotaxis (MCP) protein family.</text>
</comment>
<keyword evidence="5 10" id="KW-1133">Transmembrane helix</keyword>
<protein>
    <submittedName>
        <fullName evidence="13">Methyl-accepting chemotaxis protein</fullName>
    </submittedName>
</protein>
<dbReference type="Gene3D" id="1.10.287.950">
    <property type="entry name" value="Methyl-accepting chemotaxis protein"/>
    <property type="match status" value="1"/>
</dbReference>
<evidence type="ECO:0000313" key="13">
    <source>
        <dbReference type="EMBL" id="BDA78639.1"/>
    </source>
</evidence>
<evidence type="ECO:0000259" key="11">
    <source>
        <dbReference type="PROSITE" id="PS50111"/>
    </source>
</evidence>
<dbReference type="SMART" id="SM00304">
    <property type="entry name" value="HAMP"/>
    <property type="match status" value="1"/>
</dbReference>
<accession>A0ABN6KE75</accession>
<keyword evidence="3" id="KW-0145">Chemotaxis</keyword>
<dbReference type="CDD" id="cd18773">
    <property type="entry name" value="PDC1_HK_sensor"/>
    <property type="match status" value="1"/>
</dbReference>
<dbReference type="EMBL" id="AP025028">
    <property type="protein sequence ID" value="BDA78639.1"/>
    <property type="molecule type" value="Genomic_DNA"/>
</dbReference>
<proteinExistence type="inferred from homology"/>
<dbReference type="PROSITE" id="PS50885">
    <property type="entry name" value="HAMP"/>
    <property type="match status" value="1"/>
</dbReference>
<evidence type="ECO:0000256" key="9">
    <source>
        <dbReference type="PROSITE-ProRule" id="PRU00284"/>
    </source>
</evidence>
<feature type="transmembrane region" description="Helical" evidence="10">
    <location>
        <begin position="286"/>
        <end position="306"/>
    </location>
</feature>
<dbReference type="InterPro" id="IPR033479">
    <property type="entry name" value="dCache_1"/>
</dbReference>
<sequence>MKKHSLKFILIVWSFAILSLLTILIGGTAFYLASLQIKDHYQDQMKTVVNIVGLDFNQFLQSHEKIAKTMARDERAIQSVLSGKPIASPYFKEMMDRFGVYENIFVFGLSEKSLVVADGVEGKTIGYGKRKDEREDLNRFLESVRNSDISIGKAKKSPITGSTVAVLTTPVMEKGKKIGILCLALSLDSISDLLVANARLGKEGYISIVENDGRVIAHINKNLILNLDISKQSFGAGLLSMREGEIMDFVFGGQKRFATLKRLEKWKLSVAAIQPLHEITNSLNKLVLGIIIISLLTASVSAYVLYRVLNNRLRPLESVSKVFRTMSEGDLRCNLNSSYQDEIGMISGDMNSFIQNLSKSIKNVQQISLDLSSSANQLTTSSLSFATVAQSTAASSEEMSATTEEMSAAMDQISEKVERQYRNIREFHSKIKSLSQGSRQIGKEIQNTLKKSNMISEKVKTGEESLNSMGTVFGTILKSSEQMTGIIKIINEIADQTQLLSLNASIEAARAGDAGRGFAIVADEISKLSEKTTSSIKSISGIIGGNRSGLSNGIDGIQITLTTLREIIQTVEEVAVVMEELFQITKTQDHLSSEVDLESDRIGEESEAVKLAIEEQKRAVREITNVISKLNDETLGTASSSEEVSATSVSLSNNAEILKRITDKFQVA</sequence>
<dbReference type="Pfam" id="PF00015">
    <property type="entry name" value="MCPsignal"/>
    <property type="match status" value="1"/>
</dbReference>
<dbReference type="InterPro" id="IPR004089">
    <property type="entry name" value="MCPsignal_dom"/>
</dbReference>
<keyword evidence="2" id="KW-1003">Cell membrane</keyword>
<dbReference type="Pfam" id="PF00672">
    <property type="entry name" value="HAMP"/>
    <property type="match status" value="1"/>
</dbReference>
<dbReference type="InterPro" id="IPR004090">
    <property type="entry name" value="Chemotax_Me-accpt_rcpt"/>
</dbReference>
<evidence type="ECO:0000256" key="4">
    <source>
        <dbReference type="ARBA" id="ARBA00022692"/>
    </source>
</evidence>
<evidence type="ECO:0000256" key="10">
    <source>
        <dbReference type="SAM" id="Phobius"/>
    </source>
</evidence>
<dbReference type="Gene3D" id="3.30.450.20">
    <property type="entry name" value="PAS domain"/>
    <property type="match status" value="1"/>
</dbReference>
<dbReference type="CDD" id="cd18774">
    <property type="entry name" value="PDC2_HK_sensor"/>
    <property type="match status" value="1"/>
</dbReference>
<feature type="domain" description="Methyl-accepting transducer" evidence="11">
    <location>
        <begin position="395"/>
        <end position="631"/>
    </location>
</feature>
<dbReference type="PRINTS" id="PR00260">
    <property type="entry name" value="CHEMTRNSDUCR"/>
</dbReference>